<protein>
    <submittedName>
        <fullName evidence="2">Transposase DDE domain-containing protein</fullName>
    </submittedName>
</protein>
<evidence type="ECO:0000259" key="1">
    <source>
        <dbReference type="Pfam" id="PF13751"/>
    </source>
</evidence>
<dbReference type="AlphaFoldDB" id="A0A1M6Q2W3"/>
<dbReference type="Pfam" id="PF13751">
    <property type="entry name" value="DDE_Tnp_1_6"/>
    <property type="match status" value="1"/>
</dbReference>
<accession>A0A1M6Q2W3</accession>
<reference evidence="3" key="1">
    <citation type="submission" date="2016-11" db="EMBL/GenBank/DDBJ databases">
        <authorList>
            <person name="Varghese N."/>
            <person name="Submissions S."/>
        </authorList>
    </citation>
    <scope>NUCLEOTIDE SEQUENCE [LARGE SCALE GENOMIC DNA]</scope>
    <source>
        <strain evidence="3">DSM 16219</strain>
    </source>
</reference>
<sequence length="107" mass="12259">GVEAMFSELDRKTGAKHLRVRGLEAVRFCVVLKVLGMNIFRATRYRRAKNGGGPRSGGLNLPVLRLLFHFKEQIVRLWEKMGLNPGGKRIRIDIRCSSPHFRLQPDF</sequence>
<evidence type="ECO:0000313" key="2">
    <source>
        <dbReference type="EMBL" id="SHK14426.1"/>
    </source>
</evidence>
<dbReference type="RefSeq" id="WP_170868378.1">
    <property type="nucleotide sequence ID" value="NZ_FQZU01000019.1"/>
</dbReference>
<proteinExistence type="predicted"/>
<organism evidence="2 3">
    <name type="scientific">Desulfatibacillum alkenivorans DSM 16219</name>
    <dbReference type="NCBI Taxonomy" id="1121393"/>
    <lineage>
        <taxon>Bacteria</taxon>
        <taxon>Pseudomonadati</taxon>
        <taxon>Thermodesulfobacteriota</taxon>
        <taxon>Desulfobacteria</taxon>
        <taxon>Desulfobacterales</taxon>
        <taxon>Desulfatibacillaceae</taxon>
        <taxon>Desulfatibacillum</taxon>
    </lineage>
</organism>
<dbReference type="InterPro" id="IPR025668">
    <property type="entry name" value="Tnp_DDE_dom"/>
</dbReference>
<feature type="domain" description="Transposase DDE" evidence="1">
    <location>
        <begin position="1"/>
        <end position="41"/>
    </location>
</feature>
<gene>
    <name evidence="2" type="ORF">SAMN02745216_02943</name>
</gene>
<feature type="non-terminal residue" evidence="2">
    <location>
        <position position="1"/>
    </location>
</feature>
<name>A0A1M6Q2W3_9BACT</name>
<evidence type="ECO:0000313" key="3">
    <source>
        <dbReference type="Proteomes" id="UP000183994"/>
    </source>
</evidence>
<dbReference type="Proteomes" id="UP000183994">
    <property type="component" value="Unassembled WGS sequence"/>
</dbReference>
<keyword evidence="3" id="KW-1185">Reference proteome</keyword>
<dbReference type="EMBL" id="FQZU01000019">
    <property type="protein sequence ID" value="SHK14426.1"/>
    <property type="molecule type" value="Genomic_DNA"/>
</dbReference>